<protein>
    <submittedName>
        <fullName evidence="1">Uncharacterized protein</fullName>
    </submittedName>
</protein>
<evidence type="ECO:0000313" key="2">
    <source>
        <dbReference type="Proteomes" id="UP000501063"/>
    </source>
</evidence>
<organism evidence="1 2">
    <name type="scientific">Pseudomonas nitroreducens</name>
    <dbReference type="NCBI Taxonomy" id="46680"/>
    <lineage>
        <taxon>Bacteria</taxon>
        <taxon>Pseudomonadati</taxon>
        <taxon>Pseudomonadota</taxon>
        <taxon>Gammaproteobacteria</taxon>
        <taxon>Pseudomonadales</taxon>
        <taxon>Pseudomonadaceae</taxon>
        <taxon>Pseudomonas</taxon>
    </lineage>
</organism>
<dbReference type="Proteomes" id="UP000501063">
    <property type="component" value="Plasmid pPniHBP1_1"/>
</dbReference>
<dbReference type="AlphaFoldDB" id="A0A6G6J7P6"/>
<dbReference type="KEGG" id="pnt:G5B91_34245"/>
<dbReference type="EMBL" id="CP049142">
    <property type="protein sequence ID" value="QIE91405.1"/>
    <property type="molecule type" value="Genomic_DNA"/>
</dbReference>
<gene>
    <name evidence="1" type="ORF">G5B91_34245</name>
</gene>
<evidence type="ECO:0000313" key="1">
    <source>
        <dbReference type="EMBL" id="QIE91405.1"/>
    </source>
</evidence>
<reference evidence="1 2" key="1">
    <citation type="submission" date="2020-02" db="EMBL/GenBank/DDBJ databases">
        <title>Integrative conjugative elements (ICEs) and plasmids drive adaptation of Pseudomonas nitroreducens strain HBP1 to wastewater environment.</title>
        <authorList>
            <person name="Sentchilo V."/>
            <person name="Carraro N."/>
            <person name="Bertelli C."/>
            <person name="van der Meer J.R."/>
        </authorList>
    </citation>
    <scope>NUCLEOTIDE SEQUENCE [LARGE SCALE GENOMIC DNA]</scope>
    <source>
        <strain evidence="1 2">HBP1</strain>
        <plasmid evidence="2">ppnihbp1_1</plasmid>
    </source>
</reference>
<accession>A0A6G6J7P6</accession>
<proteinExistence type="predicted"/>
<name>A0A6G6J7P6_PSENT</name>
<geneLocation type="plasmid" evidence="2">
    <name>ppnihbp1_1</name>
</geneLocation>
<sequence>MRNNRLKHKVSAPGQGELFAVEQIANIYKANPDKPLTNQALYDIISNQLGVSKEAMNERVPVGASGAKHSLVQRAVRFCQQSLKALGVIERVHGERGVWRLTEPEKRNLNAAKRGVKVLGFRTDLGIAIWGASGDAFKNLTTPVTLAFGFVSESIDQGFRGRSWPLTRLPSSKKRQANHAAIEIPCPSHVGSVSSGAEASSAQVAASTWPIARRM</sequence>
<keyword evidence="1" id="KW-0614">Plasmid</keyword>